<protein>
    <recommendedName>
        <fullName evidence="3">FAD-dependent oxidoreductase 2 FAD binding domain-containing protein</fullName>
    </recommendedName>
</protein>
<dbReference type="InterPro" id="IPR036188">
    <property type="entry name" value="FAD/NAD-bd_sf"/>
</dbReference>
<dbReference type="PANTHER" id="PTHR43106">
    <property type="entry name" value="DEHYDROGENASE-RELATED"/>
    <property type="match status" value="1"/>
</dbReference>
<evidence type="ECO:0000313" key="1">
    <source>
        <dbReference type="EMBL" id="QUF03063.1"/>
    </source>
</evidence>
<evidence type="ECO:0000313" key="2">
    <source>
        <dbReference type="Proteomes" id="UP000677152"/>
    </source>
</evidence>
<dbReference type="AlphaFoldDB" id="A0AA45R2Z2"/>
<dbReference type="Gene3D" id="3.50.50.60">
    <property type="entry name" value="FAD/NAD(P)-binding domain"/>
    <property type="match status" value="2"/>
</dbReference>
<evidence type="ECO:0008006" key="3">
    <source>
        <dbReference type="Google" id="ProtNLM"/>
    </source>
</evidence>
<dbReference type="PANTHER" id="PTHR43106:SF1">
    <property type="entry name" value="DEHYDROGENASE-RELATED"/>
    <property type="match status" value="1"/>
</dbReference>
<reference evidence="1" key="1">
    <citation type="submission" date="2021-04" db="EMBL/GenBank/DDBJ databases">
        <title>Genomic sequence of Actinosynnema pretiosum subsp. pretiosum ATCC 31280 (C-14919).</title>
        <authorList>
            <person name="Bai L."/>
            <person name="Wang X."/>
            <person name="Xiao Y."/>
        </authorList>
    </citation>
    <scope>NUCLEOTIDE SEQUENCE</scope>
    <source>
        <strain evidence="1">ATCC 31280</strain>
    </source>
</reference>
<gene>
    <name evidence="1" type="ORF">KCV87_27090</name>
</gene>
<organism evidence="1 2">
    <name type="scientific">Actinosynnema pretiosum subsp. pretiosum</name>
    <dbReference type="NCBI Taxonomy" id="103721"/>
    <lineage>
        <taxon>Bacteria</taxon>
        <taxon>Bacillati</taxon>
        <taxon>Actinomycetota</taxon>
        <taxon>Actinomycetes</taxon>
        <taxon>Pseudonocardiales</taxon>
        <taxon>Pseudonocardiaceae</taxon>
        <taxon>Actinosynnema</taxon>
    </lineage>
</organism>
<name>A0AA45R2Z2_9PSEU</name>
<dbReference type="Proteomes" id="UP000677152">
    <property type="component" value="Chromosome"/>
</dbReference>
<dbReference type="SUPFAM" id="SSF51905">
    <property type="entry name" value="FAD/NAD(P)-binding domain"/>
    <property type="match status" value="1"/>
</dbReference>
<proteinExistence type="predicted"/>
<accession>A0AA45R2Z2</accession>
<dbReference type="EMBL" id="CP073249">
    <property type="protein sequence ID" value="QUF03063.1"/>
    <property type="molecule type" value="Genomic_DNA"/>
</dbReference>
<sequence>MVGDRRVDVLVIGAGPAGLAASAALAPWSGEVLLLDRGGPLALRSEDDPGDLVSGQGGAGLYSDGKFSFHPSASRLWEVEPQRALAESYRWFADLLADVLPVPGYPEGRVSGPAAPPPAGARRKSYRSRYVPLEQRFELVGELSRAGGREILFDTEVVEVHPRRGGPVDVVVRRRGSTAVITARAVVLAGGRFGPLSARLDRRHLRFERVELGLRIEQPASVFFLRDEPDLDPKYLIPDPVTGAQWRTFCCCRDGRVVPTAFGEWRSLSGRADCPPTGLSNVGFTMRVTDEARGRALLGLLAAAAPGRSVPEGLPWERFMADDDGGADLLGGGEGASRLLSAVRRGLITLSGLFGDTPLSGSVLHWPAVEGVGYYPRTDSGLRLPGFPLWVAGDASGKFRGITAALVSGHFSGQQALLRLREGSV</sequence>